<dbReference type="Pfam" id="PF03180">
    <property type="entry name" value="Lipoprotein_9"/>
    <property type="match status" value="1"/>
</dbReference>
<protein>
    <recommendedName>
        <fullName evidence="6">Lipoprotein</fullName>
    </recommendedName>
</protein>
<organism evidence="9 10">
    <name type="scientific">Alkalicoccobacillus plakortidis</name>
    <dbReference type="NCBI Taxonomy" id="444060"/>
    <lineage>
        <taxon>Bacteria</taxon>
        <taxon>Bacillati</taxon>
        <taxon>Bacillota</taxon>
        <taxon>Bacilli</taxon>
        <taxon>Bacillales</taxon>
        <taxon>Bacillaceae</taxon>
        <taxon>Alkalicoccobacillus</taxon>
    </lineage>
</organism>
<name>A0ABT0XII0_9BACI</name>
<dbReference type="SUPFAM" id="SSF53850">
    <property type="entry name" value="Periplasmic binding protein-like II"/>
    <property type="match status" value="1"/>
</dbReference>
<keyword evidence="3" id="KW-0472">Membrane</keyword>
<sequence length="291" mass="31344">MKKFLGTLGTAGLVLALAACGTSGDEDSNNGDTGSTTGGDTPAEEETTTLKISASNTPHAEILEEAASTLEEEGIELDIVVAQDYVIPNIALDGEEVDANFFQHQPYLDQQTEEFGYDFAVAGAIHIEPYALYSSQYDSVDEIPDGGTIIFSNNVAEEGRALHLLAQENLITLADGVGYEATLDDIEENPKNLEFVNNVDPALLPQAYENNEGDAIIINANYALEIDLNPTDDGLITESGDSDNPFANLIVVRAGEEDREDIQKLVEVLHSEEITNFINENYEGAVVPVTE</sequence>
<feature type="chain" id="PRO_5046741515" description="Lipoprotein" evidence="8">
    <location>
        <begin position="19"/>
        <end position="291"/>
    </location>
</feature>
<reference evidence="9" key="1">
    <citation type="submission" date="2022-06" db="EMBL/GenBank/DDBJ databases">
        <title>Alkalicoccobacillus porphyridii sp. nov., isolated from a marine red alga, Porphyridium purpureum and reclassification of Shouchella plakortidis and Shouchella gibsonii as Alkalicoccobacillus plakortidis comb. nov. and Alkalicoccobacillus gibsonii comb. nov.</title>
        <authorList>
            <person name="Kim K.H."/>
            <person name="Lee J.K."/>
            <person name="Han D.M."/>
            <person name="Baek J.H."/>
            <person name="Jeon C.O."/>
        </authorList>
    </citation>
    <scope>NUCLEOTIDE SEQUENCE</scope>
    <source>
        <strain evidence="9">DSM 19153</strain>
    </source>
</reference>
<feature type="region of interest" description="Disordered" evidence="7">
    <location>
        <begin position="22"/>
        <end position="46"/>
    </location>
</feature>
<evidence type="ECO:0000256" key="1">
    <source>
        <dbReference type="ARBA" id="ARBA00004635"/>
    </source>
</evidence>
<dbReference type="PIRSF" id="PIRSF002854">
    <property type="entry name" value="MetQ"/>
    <property type="match status" value="1"/>
</dbReference>
<comment type="caution">
    <text evidence="9">The sequence shown here is derived from an EMBL/GenBank/DDBJ whole genome shotgun (WGS) entry which is preliminary data.</text>
</comment>
<evidence type="ECO:0000256" key="7">
    <source>
        <dbReference type="SAM" id="MobiDB-lite"/>
    </source>
</evidence>
<feature type="compositionally biased region" description="Low complexity" evidence="7">
    <location>
        <begin position="30"/>
        <end position="41"/>
    </location>
</feature>
<proteinExistence type="inferred from homology"/>
<dbReference type="Proteomes" id="UP001203665">
    <property type="component" value="Unassembled WGS sequence"/>
</dbReference>
<evidence type="ECO:0000256" key="8">
    <source>
        <dbReference type="SAM" id="SignalP"/>
    </source>
</evidence>
<evidence type="ECO:0000256" key="3">
    <source>
        <dbReference type="ARBA" id="ARBA00023136"/>
    </source>
</evidence>
<keyword evidence="2 8" id="KW-0732">Signal</keyword>
<comment type="subcellular location">
    <subcellularLocation>
        <location evidence="1">Membrane</location>
        <topology evidence="1">Lipid-anchor</topology>
    </subcellularLocation>
</comment>
<dbReference type="PROSITE" id="PS51257">
    <property type="entry name" value="PROKAR_LIPOPROTEIN"/>
    <property type="match status" value="1"/>
</dbReference>
<dbReference type="PANTHER" id="PTHR30429">
    <property type="entry name" value="D-METHIONINE-BINDING LIPOPROTEIN METQ"/>
    <property type="match status" value="1"/>
</dbReference>
<accession>A0ABT0XII0</accession>
<dbReference type="EMBL" id="JAMQJY010000001">
    <property type="protein sequence ID" value="MCM2675520.1"/>
    <property type="molecule type" value="Genomic_DNA"/>
</dbReference>
<comment type="similarity">
    <text evidence="6">Belongs to the nlpA lipoprotein family.</text>
</comment>
<evidence type="ECO:0000256" key="2">
    <source>
        <dbReference type="ARBA" id="ARBA00022729"/>
    </source>
</evidence>
<keyword evidence="5 6" id="KW-0449">Lipoprotein</keyword>
<keyword evidence="4" id="KW-0564">Palmitate</keyword>
<evidence type="ECO:0000256" key="5">
    <source>
        <dbReference type="ARBA" id="ARBA00023288"/>
    </source>
</evidence>
<feature type="signal peptide" evidence="8">
    <location>
        <begin position="1"/>
        <end position="18"/>
    </location>
</feature>
<dbReference type="InterPro" id="IPR004872">
    <property type="entry name" value="Lipoprotein_NlpA"/>
</dbReference>
<dbReference type="RefSeq" id="WP_251606326.1">
    <property type="nucleotide sequence ID" value="NZ_JAMQJY010000001.1"/>
</dbReference>
<gene>
    <name evidence="9" type="ORF">NDM98_08475</name>
</gene>
<evidence type="ECO:0000256" key="6">
    <source>
        <dbReference type="PIRNR" id="PIRNR002854"/>
    </source>
</evidence>
<evidence type="ECO:0000256" key="4">
    <source>
        <dbReference type="ARBA" id="ARBA00023139"/>
    </source>
</evidence>
<evidence type="ECO:0000313" key="9">
    <source>
        <dbReference type="EMBL" id="MCM2675520.1"/>
    </source>
</evidence>
<dbReference type="PANTHER" id="PTHR30429:SF0">
    <property type="entry name" value="METHIONINE-BINDING LIPOPROTEIN METQ"/>
    <property type="match status" value="1"/>
</dbReference>
<evidence type="ECO:0000313" key="10">
    <source>
        <dbReference type="Proteomes" id="UP001203665"/>
    </source>
</evidence>
<keyword evidence="10" id="KW-1185">Reference proteome</keyword>
<dbReference type="Gene3D" id="3.40.190.10">
    <property type="entry name" value="Periplasmic binding protein-like II"/>
    <property type="match status" value="2"/>
</dbReference>